<dbReference type="KEGG" id="mbd:MEBOL_007397"/>
<accession>A0A250ISI3</accession>
<keyword evidence="4" id="KW-1185">Reference proteome</keyword>
<dbReference type="EMBL" id="CP022163">
    <property type="protein sequence ID" value="ATB33896.1"/>
    <property type="molecule type" value="Genomic_DNA"/>
</dbReference>
<dbReference type="InterPro" id="IPR007379">
    <property type="entry name" value="Tim44-like_dom"/>
</dbReference>
<name>A0A250ISI3_9BACT</name>
<gene>
    <name evidence="3" type="ORF">MEBOL_007397</name>
</gene>
<evidence type="ECO:0000313" key="3">
    <source>
        <dbReference type="EMBL" id="ATB33896.1"/>
    </source>
</evidence>
<evidence type="ECO:0000259" key="2">
    <source>
        <dbReference type="SMART" id="SM00978"/>
    </source>
</evidence>
<dbReference type="SMART" id="SM00978">
    <property type="entry name" value="Tim44"/>
    <property type="match status" value="1"/>
</dbReference>
<dbReference type="AlphaFoldDB" id="A0A250ISI3"/>
<evidence type="ECO:0000313" key="4">
    <source>
        <dbReference type="Proteomes" id="UP000217289"/>
    </source>
</evidence>
<dbReference type="SUPFAM" id="SSF54427">
    <property type="entry name" value="NTF2-like"/>
    <property type="match status" value="1"/>
</dbReference>
<feature type="compositionally biased region" description="Basic and acidic residues" evidence="1">
    <location>
        <begin position="533"/>
        <end position="543"/>
    </location>
</feature>
<evidence type="ECO:0000256" key="1">
    <source>
        <dbReference type="SAM" id="MobiDB-lite"/>
    </source>
</evidence>
<proteinExistence type="predicted"/>
<protein>
    <recommendedName>
        <fullName evidence="2">Tim44-like domain-containing protein</fullName>
    </recommendedName>
</protein>
<sequence>MRTPLKRFLVSWTPWLLGGLGLMLLLPLVAEARGGGGEHYTSSRDRDSGGGGGGSIPFELIFWVVRFTFRYPHIMLPLIGVCWALWYFYQKNLHPTGATQRALQQREAEHRTTFSERDVRGWVNALSLKDPQFQLEPLLDKTRQLFLALQDAWFKRDMSPVRPFLSDATYQRFEVQLQLMRAQGVRDAITDIQVLDVGLIGLDQSEWFDTVHLRVRARMRDTDVPASASEAEAIQAAKGARMEVFTEVWSFVRKPGVGTRIGEDLFQGKCPHCGAPFNGGASNQCGYCEAIVNSGNYDWTLSEITQGVEYVRHYAQVDNLREAREEDPALNLEMLEDRASLLFWKWVDAQSRTTTQGLSKVATPEFIGQLDEEQAQLRQRRLRQVFLECAVGGVTVRGFELAPGGFDQAHVEVRWSARMGQGPVNEKPPSLPTVPQRWVFTLLRKHGARTNTANGMSTDRCAQCNAPLTNSAATTCDFCGTQLGTGERDWVLASADSFESWNAQAQRRFDAAPPRPRRQESFAAAPAAPAVSHQEEKPGDDIISDPQERQRLLYMMAALATADGHVDRAERKLLEDCARRWSVPWSQVEMAINTGPSLFTRLVQRGTPEAEVFLTTLVEMALVDGRIDRKERRMLEFAASHLGLQDKLGQLLRDQ</sequence>
<dbReference type="Proteomes" id="UP000217289">
    <property type="component" value="Chromosome"/>
</dbReference>
<dbReference type="Gene3D" id="3.10.450.240">
    <property type="match status" value="1"/>
</dbReference>
<organism evidence="3 4">
    <name type="scientific">Melittangium boletus DSM 14713</name>
    <dbReference type="NCBI Taxonomy" id="1294270"/>
    <lineage>
        <taxon>Bacteria</taxon>
        <taxon>Pseudomonadati</taxon>
        <taxon>Myxococcota</taxon>
        <taxon>Myxococcia</taxon>
        <taxon>Myxococcales</taxon>
        <taxon>Cystobacterineae</taxon>
        <taxon>Archangiaceae</taxon>
        <taxon>Melittangium</taxon>
    </lineage>
</organism>
<feature type="region of interest" description="Disordered" evidence="1">
    <location>
        <begin position="506"/>
        <end position="543"/>
    </location>
</feature>
<dbReference type="InterPro" id="IPR032710">
    <property type="entry name" value="NTF2-like_dom_sf"/>
</dbReference>
<dbReference type="Pfam" id="PF04280">
    <property type="entry name" value="Tim44"/>
    <property type="match status" value="1"/>
</dbReference>
<dbReference type="RefSeq" id="WP_095981866.1">
    <property type="nucleotide sequence ID" value="NZ_CP022163.1"/>
</dbReference>
<dbReference type="CDD" id="cd07177">
    <property type="entry name" value="terB_like"/>
    <property type="match status" value="1"/>
</dbReference>
<reference evidence="3 4" key="1">
    <citation type="submission" date="2017-06" db="EMBL/GenBank/DDBJ databases">
        <authorList>
            <person name="Kim H.J."/>
            <person name="Triplett B.A."/>
        </authorList>
    </citation>
    <scope>NUCLEOTIDE SEQUENCE [LARGE SCALE GENOMIC DNA]</scope>
    <source>
        <strain evidence="3 4">DSM 14713</strain>
    </source>
</reference>
<dbReference type="OrthoDB" id="9780873at2"/>
<dbReference type="InterPro" id="IPR029024">
    <property type="entry name" value="TerB-like"/>
</dbReference>
<dbReference type="SUPFAM" id="SSF158682">
    <property type="entry name" value="TerB-like"/>
    <property type="match status" value="1"/>
</dbReference>
<feature type="domain" description="Tim44-like" evidence="2">
    <location>
        <begin position="119"/>
        <end position="306"/>
    </location>
</feature>
<dbReference type="Gene3D" id="1.10.3680.10">
    <property type="entry name" value="TerB-like"/>
    <property type="match status" value="1"/>
</dbReference>